<dbReference type="EC" id="2.1.1.297" evidence="1"/>
<evidence type="ECO:0000256" key="1">
    <source>
        <dbReference type="ARBA" id="ARBA00012771"/>
    </source>
</evidence>
<evidence type="ECO:0000313" key="9">
    <source>
        <dbReference type="Proteomes" id="UP000078200"/>
    </source>
</evidence>
<dbReference type="PANTHER" id="PTHR18895:SF74">
    <property type="entry name" value="MTRF1L RELEASE FACTOR GLUTAMINE METHYLTRANSFERASE"/>
    <property type="match status" value="1"/>
</dbReference>
<dbReference type="PANTHER" id="PTHR18895">
    <property type="entry name" value="HEMK METHYLTRANSFERASE"/>
    <property type="match status" value="1"/>
</dbReference>
<dbReference type="SUPFAM" id="SSF53335">
    <property type="entry name" value="S-adenosyl-L-methionine-dependent methyltransferases"/>
    <property type="match status" value="1"/>
</dbReference>
<dbReference type="VEuPathDB" id="VectorBase:GAUT022656"/>
<dbReference type="InterPro" id="IPR040758">
    <property type="entry name" value="PrmC_N"/>
</dbReference>
<evidence type="ECO:0000313" key="8">
    <source>
        <dbReference type="EnsemblMetazoa" id="GAUT022656-PA"/>
    </source>
</evidence>
<dbReference type="AlphaFoldDB" id="A0A1A9V1C2"/>
<dbReference type="GO" id="GO:0003676">
    <property type="term" value="F:nucleic acid binding"/>
    <property type="evidence" value="ECO:0007669"/>
    <property type="project" value="InterPro"/>
</dbReference>
<evidence type="ECO:0000256" key="5">
    <source>
        <dbReference type="ARBA" id="ARBA00048391"/>
    </source>
</evidence>
<protein>
    <recommendedName>
        <fullName evidence="1">peptide chain release factor N(5)-glutamine methyltransferase</fullName>
        <ecNumber evidence="1">2.1.1.297</ecNumber>
    </recommendedName>
</protein>
<dbReference type="Proteomes" id="UP000078200">
    <property type="component" value="Unassembled WGS sequence"/>
</dbReference>
<evidence type="ECO:0000256" key="4">
    <source>
        <dbReference type="ARBA" id="ARBA00022691"/>
    </source>
</evidence>
<accession>A0A1A9V1C2</accession>
<dbReference type="InterPro" id="IPR007848">
    <property type="entry name" value="Small_mtfrase_dom"/>
</dbReference>
<name>A0A1A9V1C2_GLOAU</name>
<dbReference type="Pfam" id="PF17827">
    <property type="entry name" value="PrmC_N"/>
    <property type="match status" value="1"/>
</dbReference>
<dbReference type="Gene3D" id="1.10.8.10">
    <property type="entry name" value="DNA helicase RuvA subunit, C-terminal domain"/>
    <property type="match status" value="1"/>
</dbReference>
<comment type="catalytic activity">
    <reaction evidence="5">
        <text>L-glutaminyl-[peptide chain release factor] + S-adenosyl-L-methionine = N(5)-methyl-L-glutaminyl-[peptide chain release factor] + S-adenosyl-L-homocysteine + H(+)</text>
        <dbReference type="Rhea" id="RHEA:42896"/>
        <dbReference type="Rhea" id="RHEA-COMP:10271"/>
        <dbReference type="Rhea" id="RHEA-COMP:10272"/>
        <dbReference type="ChEBI" id="CHEBI:15378"/>
        <dbReference type="ChEBI" id="CHEBI:30011"/>
        <dbReference type="ChEBI" id="CHEBI:57856"/>
        <dbReference type="ChEBI" id="CHEBI:59789"/>
        <dbReference type="ChEBI" id="CHEBI:61891"/>
        <dbReference type="EC" id="2.1.1.297"/>
    </reaction>
</comment>
<evidence type="ECO:0000259" key="6">
    <source>
        <dbReference type="Pfam" id="PF05175"/>
    </source>
</evidence>
<evidence type="ECO:0000256" key="2">
    <source>
        <dbReference type="ARBA" id="ARBA00022603"/>
    </source>
</evidence>
<dbReference type="InterPro" id="IPR029063">
    <property type="entry name" value="SAM-dependent_MTases_sf"/>
</dbReference>
<evidence type="ECO:0000256" key="3">
    <source>
        <dbReference type="ARBA" id="ARBA00022679"/>
    </source>
</evidence>
<keyword evidence="9" id="KW-1185">Reference proteome</keyword>
<dbReference type="STRING" id="7395.A0A1A9V1C2"/>
<organism evidence="8 9">
    <name type="scientific">Glossina austeni</name>
    <name type="common">Savannah tsetse fly</name>
    <dbReference type="NCBI Taxonomy" id="7395"/>
    <lineage>
        <taxon>Eukaryota</taxon>
        <taxon>Metazoa</taxon>
        <taxon>Ecdysozoa</taxon>
        <taxon>Arthropoda</taxon>
        <taxon>Hexapoda</taxon>
        <taxon>Insecta</taxon>
        <taxon>Pterygota</taxon>
        <taxon>Neoptera</taxon>
        <taxon>Endopterygota</taxon>
        <taxon>Diptera</taxon>
        <taxon>Brachycera</taxon>
        <taxon>Muscomorpha</taxon>
        <taxon>Hippoboscoidea</taxon>
        <taxon>Glossinidae</taxon>
        <taxon>Glossina</taxon>
    </lineage>
</organism>
<keyword evidence="2" id="KW-0489">Methyltransferase</keyword>
<keyword evidence="4" id="KW-0949">S-adenosyl-L-methionine</keyword>
<dbReference type="InterPro" id="IPR002052">
    <property type="entry name" value="DNA_methylase_N6_adenine_CS"/>
</dbReference>
<sequence length="321" mass="37157">MNFIKPFWSRFIRRSTKIQNKSIISPETKNAITHLLKEWNRKLKKAGVGDRETNIKYLMENAISKNLPSYDSIKELELTEKQLNRFQELFKMRCDRRPLQHIVGVWDFNGLPLKTNPAVFIPRPETEEFVSEVIRHYRNISRPIEMLEVGCGSGAISMAMLQSIPFIRSSTAIDCSDDAVQLAKENAVKLKLSDRFQAFKHMVKENDYLPKPLKGKTFDLIISNPPFARTDELSWLHPEVKYYENRIALDGGPDGLVVVRLVLHLSCFHLRSGGKLWLELGNGQSPLVKTIVNLKHAENLRFLNSYKDRYGRERFVEIEKT</sequence>
<dbReference type="EnsemblMetazoa" id="GAUT022656-RA">
    <property type="protein sequence ID" value="GAUT022656-PA"/>
    <property type="gene ID" value="GAUT022656"/>
</dbReference>
<dbReference type="PROSITE" id="PS00092">
    <property type="entry name" value="N6_MTASE"/>
    <property type="match status" value="1"/>
</dbReference>
<dbReference type="Gene3D" id="3.40.50.150">
    <property type="entry name" value="Vaccinia Virus protein VP39"/>
    <property type="match status" value="1"/>
</dbReference>
<feature type="domain" description="Release factor glutamine methyltransferase N-terminal" evidence="7">
    <location>
        <begin position="35"/>
        <end position="104"/>
    </location>
</feature>
<dbReference type="GO" id="GO:0032259">
    <property type="term" value="P:methylation"/>
    <property type="evidence" value="ECO:0007669"/>
    <property type="project" value="UniProtKB-KW"/>
</dbReference>
<feature type="domain" description="Methyltransferase small" evidence="6">
    <location>
        <begin position="145"/>
        <end position="231"/>
    </location>
</feature>
<keyword evidence="3" id="KW-0808">Transferase</keyword>
<dbReference type="Pfam" id="PF05175">
    <property type="entry name" value="MTS"/>
    <property type="match status" value="1"/>
</dbReference>
<evidence type="ECO:0000259" key="7">
    <source>
        <dbReference type="Pfam" id="PF17827"/>
    </source>
</evidence>
<proteinExistence type="predicted"/>
<dbReference type="GO" id="GO:0102559">
    <property type="term" value="F:peptide chain release factor N(5)-glutamine methyltransferase activity"/>
    <property type="evidence" value="ECO:0007669"/>
    <property type="project" value="UniProtKB-EC"/>
</dbReference>
<dbReference type="InterPro" id="IPR004556">
    <property type="entry name" value="HemK-like"/>
</dbReference>
<dbReference type="CDD" id="cd02440">
    <property type="entry name" value="AdoMet_MTases"/>
    <property type="match status" value="1"/>
</dbReference>
<dbReference type="GO" id="GO:0005739">
    <property type="term" value="C:mitochondrion"/>
    <property type="evidence" value="ECO:0007669"/>
    <property type="project" value="TreeGrafter"/>
</dbReference>
<dbReference type="InterPro" id="IPR050320">
    <property type="entry name" value="N5-glutamine_MTase"/>
</dbReference>
<dbReference type="NCBIfam" id="TIGR00536">
    <property type="entry name" value="hemK_fam"/>
    <property type="match status" value="1"/>
</dbReference>
<reference evidence="8" key="1">
    <citation type="submission" date="2020-05" db="UniProtKB">
        <authorList>
            <consortium name="EnsemblMetazoa"/>
        </authorList>
    </citation>
    <scope>IDENTIFICATION</scope>
    <source>
        <strain evidence="8">TTRI</strain>
    </source>
</reference>